<dbReference type="SUPFAM" id="SSF51735">
    <property type="entry name" value="NAD(P)-binding Rossmann-fold domains"/>
    <property type="match status" value="1"/>
</dbReference>
<dbReference type="OrthoDB" id="47007at2759"/>
<reference evidence="5" key="2">
    <citation type="submission" date="2025-08" db="UniProtKB">
        <authorList>
            <consortium name="RefSeq"/>
        </authorList>
    </citation>
    <scope>IDENTIFICATION</scope>
    <source>
        <tissue evidence="5">Young leaves</tissue>
    </source>
</reference>
<comment type="subcellular location">
    <subcellularLocation>
        <location evidence="1">Membrane</location>
        <topology evidence="1">Single-pass type II membrane protein</topology>
    </subcellularLocation>
</comment>
<evidence type="ECO:0000313" key="4">
    <source>
        <dbReference type="Proteomes" id="UP000228380"/>
    </source>
</evidence>
<dbReference type="GO" id="GO:0016020">
    <property type="term" value="C:membrane"/>
    <property type="evidence" value="ECO:0007669"/>
    <property type="project" value="UniProtKB-SubCell"/>
</dbReference>
<evidence type="ECO:0000256" key="3">
    <source>
        <dbReference type="ARBA" id="ARBA00023002"/>
    </source>
</evidence>
<sequence>MNIVARPATLIAFFLFFPPSYLSKLFFSFLSSLSPEDMMTHKVVPFTGASSSGVGEHLPYQYAKKEAFLVLVARRERSLTEAAEKARDLGSPDAPVVPIDVSKPDEHRWFIDAAIIYFSRLNHLIVNDPIWTSCLFEEINISAFTQVKESKAAIIRFYEALQSKLHAEIRITVITPGYVASELTKC</sequence>
<dbReference type="InterPro" id="IPR002347">
    <property type="entry name" value="SDR_fam"/>
</dbReference>
<evidence type="ECO:0000256" key="1">
    <source>
        <dbReference type="ARBA" id="ARBA00004606"/>
    </source>
</evidence>
<gene>
    <name evidence="5" type="primary">LOC120113123</name>
</gene>
<proteinExistence type="inferred from homology"/>
<dbReference type="AlphaFoldDB" id="A0A8B9AW89"/>
<protein>
    <submittedName>
        <fullName evidence="5">11-beta-hydroxysteroid dehydrogenase A-like</fullName>
    </submittedName>
</protein>
<dbReference type="Proteomes" id="UP000228380">
    <property type="component" value="Chromosome 14"/>
</dbReference>
<organism evidence="4 5">
    <name type="scientific">Phoenix dactylifera</name>
    <name type="common">Date palm</name>
    <dbReference type="NCBI Taxonomy" id="42345"/>
    <lineage>
        <taxon>Eukaryota</taxon>
        <taxon>Viridiplantae</taxon>
        <taxon>Streptophyta</taxon>
        <taxon>Embryophyta</taxon>
        <taxon>Tracheophyta</taxon>
        <taxon>Spermatophyta</taxon>
        <taxon>Magnoliopsida</taxon>
        <taxon>Liliopsida</taxon>
        <taxon>Arecaceae</taxon>
        <taxon>Coryphoideae</taxon>
        <taxon>Phoeniceae</taxon>
        <taxon>Phoenix</taxon>
    </lineage>
</organism>
<dbReference type="InterPro" id="IPR036291">
    <property type="entry name" value="NAD(P)-bd_dom_sf"/>
</dbReference>
<comment type="similarity">
    <text evidence="2">Belongs to the short-chain dehydrogenases/reductases (SDR) family.</text>
</comment>
<keyword evidence="3" id="KW-0560">Oxidoreductase</keyword>
<dbReference type="Pfam" id="PF00106">
    <property type="entry name" value="adh_short"/>
    <property type="match status" value="1"/>
</dbReference>
<dbReference type="GO" id="GO:0005829">
    <property type="term" value="C:cytosol"/>
    <property type="evidence" value="ECO:0007669"/>
    <property type="project" value="TreeGrafter"/>
</dbReference>
<keyword evidence="4" id="KW-1185">Reference proteome</keyword>
<dbReference type="Gene3D" id="3.40.50.720">
    <property type="entry name" value="NAD(P)-binding Rossmann-like Domain"/>
    <property type="match status" value="1"/>
</dbReference>
<accession>A0A8B9AW89</accession>
<dbReference type="PANTHER" id="PTHR43391">
    <property type="entry name" value="RETINOL DEHYDROGENASE-RELATED"/>
    <property type="match status" value="1"/>
</dbReference>
<evidence type="ECO:0000256" key="2">
    <source>
        <dbReference type="ARBA" id="ARBA00006484"/>
    </source>
</evidence>
<name>A0A8B9AW89_PHODC</name>
<dbReference type="RefSeq" id="XP_038989862.1">
    <property type="nucleotide sequence ID" value="XM_039133934.1"/>
</dbReference>
<evidence type="ECO:0000313" key="5">
    <source>
        <dbReference type="RefSeq" id="XP_038989862.1"/>
    </source>
</evidence>
<dbReference type="GO" id="GO:0016491">
    <property type="term" value="F:oxidoreductase activity"/>
    <property type="evidence" value="ECO:0007669"/>
    <property type="project" value="UniProtKB-KW"/>
</dbReference>
<reference evidence="4" key="1">
    <citation type="journal article" date="2019" name="Nat. Commun.">
        <title>Genome-wide association mapping of date palm fruit traits.</title>
        <authorList>
            <person name="Hazzouri K.M."/>
            <person name="Gros-Balthazard M."/>
            <person name="Flowers J.M."/>
            <person name="Copetti D."/>
            <person name="Lemansour A."/>
            <person name="Lebrun M."/>
            <person name="Masmoudi K."/>
            <person name="Ferrand S."/>
            <person name="Dhar M.I."/>
            <person name="Fresquez Z.A."/>
            <person name="Rosas U."/>
            <person name="Zhang J."/>
            <person name="Talag J."/>
            <person name="Lee S."/>
            <person name="Kudrna D."/>
            <person name="Powell R.F."/>
            <person name="Leitch I.J."/>
            <person name="Krueger R.R."/>
            <person name="Wing R.A."/>
            <person name="Amiri K.M.A."/>
            <person name="Purugganan M.D."/>
        </authorList>
    </citation>
    <scope>NUCLEOTIDE SEQUENCE [LARGE SCALE GENOMIC DNA]</scope>
    <source>
        <strain evidence="4">cv. Khalas</strain>
    </source>
</reference>
<dbReference type="PANTHER" id="PTHR43391:SF89">
    <property type="entry name" value="11-BETA-HYDROXYSTEROID DEHYDROGENASE 1A-RELATED"/>
    <property type="match status" value="1"/>
</dbReference>
<dbReference type="GeneID" id="120113123"/>
<dbReference type="KEGG" id="pda:120113123"/>